<dbReference type="EMBL" id="BLXT01008305">
    <property type="protein sequence ID" value="GFO47395.1"/>
    <property type="molecule type" value="Genomic_DNA"/>
</dbReference>
<gene>
    <name evidence="1" type="ORF">PoB_007390000</name>
</gene>
<dbReference type="Proteomes" id="UP000735302">
    <property type="component" value="Unassembled WGS sequence"/>
</dbReference>
<reference evidence="1 2" key="1">
    <citation type="journal article" date="2021" name="Elife">
        <title>Chloroplast acquisition without the gene transfer in kleptoplastic sea slugs, Plakobranchus ocellatus.</title>
        <authorList>
            <person name="Maeda T."/>
            <person name="Takahashi S."/>
            <person name="Yoshida T."/>
            <person name="Shimamura S."/>
            <person name="Takaki Y."/>
            <person name="Nagai Y."/>
            <person name="Toyoda A."/>
            <person name="Suzuki Y."/>
            <person name="Arimoto A."/>
            <person name="Ishii H."/>
            <person name="Satoh N."/>
            <person name="Nishiyama T."/>
            <person name="Hasebe M."/>
            <person name="Maruyama T."/>
            <person name="Minagawa J."/>
            <person name="Obokata J."/>
            <person name="Shigenobu S."/>
        </authorList>
    </citation>
    <scope>NUCLEOTIDE SEQUENCE [LARGE SCALE GENOMIC DNA]</scope>
</reference>
<evidence type="ECO:0000313" key="2">
    <source>
        <dbReference type="Proteomes" id="UP000735302"/>
    </source>
</evidence>
<accession>A0AAV4DTC2</accession>
<proteinExistence type="predicted"/>
<sequence>MKKKKKCDSPGVALTDLDLDIIGLDTLPLGLRLRRVKTITQEQRWDVTVLYVLDDNARAKSDVTVLNLLDHKARAKMEYDSAYVLDDNARAKMGCDSA</sequence>
<protein>
    <submittedName>
        <fullName evidence="1">Uncharacterized protein</fullName>
    </submittedName>
</protein>
<name>A0AAV4DTC2_9GAST</name>
<organism evidence="1 2">
    <name type="scientific">Plakobranchus ocellatus</name>
    <dbReference type="NCBI Taxonomy" id="259542"/>
    <lineage>
        <taxon>Eukaryota</taxon>
        <taxon>Metazoa</taxon>
        <taxon>Spiralia</taxon>
        <taxon>Lophotrochozoa</taxon>
        <taxon>Mollusca</taxon>
        <taxon>Gastropoda</taxon>
        <taxon>Heterobranchia</taxon>
        <taxon>Euthyneura</taxon>
        <taxon>Panpulmonata</taxon>
        <taxon>Sacoglossa</taxon>
        <taxon>Placobranchoidea</taxon>
        <taxon>Plakobranchidae</taxon>
        <taxon>Plakobranchus</taxon>
    </lineage>
</organism>
<keyword evidence="2" id="KW-1185">Reference proteome</keyword>
<comment type="caution">
    <text evidence="1">The sequence shown here is derived from an EMBL/GenBank/DDBJ whole genome shotgun (WGS) entry which is preliminary data.</text>
</comment>
<dbReference type="AlphaFoldDB" id="A0AAV4DTC2"/>
<evidence type="ECO:0000313" key="1">
    <source>
        <dbReference type="EMBL" id="GFO47395.1"/>
    </source>
</evidence>